<comment type="pathway">
    <text evidence="1">Cofactor biosynthesis; ubiquinone biosynthesis.</text>
</comment>
<organism evidence="8 9">
    <name type="scientific">Algicella marina</name>
    <dbReference type="NCBI Taxonomy" id="2683284"/>
    <lineage>
        <taxon>Bacteria</taxon>
        <taxon>Pseudomonadati</taxon>
        <taxon>Pseudomonadota</taxon>
        <taxon>Alphaproteobacteria</taxon>
        <taxon>Rhodobacterales</taxon>
        <taxon>Paracoccaceae</taxon>
        <taxon>Algicella</taxon>
    </lineage>
</organism>
<protein>
    <submittedName>
        <fullName evidence="8">COQ9 family protein</fullName>
    </submittedName>
</protein>
<dbReference type="AlphaFoldDB" id="A0A6P1SVI0"/>
<accession>A0A6P1SVI0</accession>
<evidence type="ECO:0000313" key="9">
    <source>
        <dbReference type="Proteomes" id="UP000464495"/>
    </source>
</evidence>
<evidence type="ECO:0000256" key="6">
    <source>
        <dbReference type="ARBA" id="ARBA00058104"/>
    </source>
</evidence>
<reference evidence="8 9" key="1">
    <citation type="submission" date="2019-12" db="EMBL/GenBank/DDBJ databases">
        <title>Complete genome sequence of Algicella marina strain 9Alg 56(T) isolated from the red alga Tichocarpus crinitus.</title>
        <authorList>
            <person name="Kim S.-G."/>
            <person name="Nedashkovskaya O.I."/>
        </authorList>
    </citation>
    <scope>NUCLEOTIDE SEQUENCE [LARGE SCALE GENOMIC DNA]</scope>
    <source>
        <strain evidence="8 9">9Alg 56</strain>
    </source>
</reference>
<comment type="function">
    <text evidence="6">Membrane-associated protein that warps the membrane surface to access and bind aromatic isoprenes with high specificity, including ubiquinone (CoQ) isoprene intermediates and presents them directly to COQ7, therefore facilitating the COQ7-mediated hydroxylase step. Participates in the biosynthesis of coenzyme Q, also named ubiquinone, an essential lipid-soluble electron transporter for aerobic cellular respiration.</text>
</comment>
<dbReference type="InterPro" id="IPR012762">
    <property type="entry name" value="Ubiq_biosynth_COQ9"/>
</dbReference>
<keyword evidence="5" id="KW-0446">Lipid-binding</keyword>
<dbReference type="GO" id="GO:0006744">
    <property type="term" value="P:ubiquinone biosynthetic process"/>
    <property type="evidence" value="ECO:0007669"/>
    <property type="project" value="UniProtKB-KW"/>
</dbReference>
<proteinExistence type="inferred from homology"/>
<dbReference type="EMBL" id="CP046620">
    <property type="protein sequence ID" value="QHQ33777.1"/>
    <property type="molecule type" value="Genomic_DNA"/>
</dbReference>
<dbReference type="RefSeq" id="WP_161860352.1">
    <property type="nucleotide sequence ID" value="NZ_CP046620.1"/>
</dbReference>
<evidence type="ECO:0000256" key="3">
    <source>
        <dbReference type="ARBA" id="ARBA00022688"/>
    </source>
</evidence>
<evidence type="ECO:0000256" key="5">
    <source>
        <dbReference type="ARBA" id="ARBA00023121"/>
    </source>
</evidence>
<keyword evidence="3" id="KW-0831">Ubiquinone biosynthesis</keyword>
<keyword evidence="4" id="KW-0809">Transit peptide</keyword>
<dbReference type="InterPro" id="IPR013718">
    <property type="entry name" value="COQ9_C"/>
</dbReference>
<dbReference type="PANTHER" id="PTHR21427:SF19">
    <property type="entry name" value="UBIQUINONE BIOSYNTHESIS PROTEIN COQ9, MITOCHONDRIAL"/>
    <property type="match status" value="1"/>
</dbReference>
<dbReference type="Gene3D" id="1.10.357.10">
    <property type="entry name" value="Tetracycline Repressor, domain 2"/>
    <property type="match status" value="1"/>
</dbReference>
<dbReference type="GO" id="GO:0008289">
    <property type="term" value="F:lipid binding"/>
    <property type="evidence" value="ECO:0007669"/>
    <property type="project" value="UniProtKB-KW"/>
</dbReference>
<dbReference type="KEGG" id="amaq:GO499_00585"/>
<evidence type="ECO:0000256" key="2">
    <source>
        <dbReference type="ARBA" id="ARBA00010766"/>
    </source>
</evidence>
<dbReference type="PANTHER" id="PTHR21427">
    <property type="entry name" value="UBIQUINONE BIOSYNTHESIS PROTEIN COQ9, MITOCHONDRIAL"/>
    <property type="match status" value="1"/>
</dbReference>
<feature type="domain" description="COQ9 C-terminal" evidence="7">
    <location>
        <begin position="127"/>
        <end position="194"/>
    </location>
</feature>
<evidence type="ECO:0000259" key="7">
    <source>
        <dbReference type="Pfam" id="PF08511"/>
    </source>
</evidence>
<name>A0A6P1SVI0_9RHOB</name>
<sequence length="238" mass="26561">MAEKTMSEAEHIAEVRAKVLEAALPLVVFDGWSDHTLAEAVRDSGAEPGISRLAFPRGGVDLALAFHARGDAEMSERLAQEDLSHLRYSERVARAIEMRLEQVAQHKEAVRRGAALFALPVYAADGGRAVWQTADTIWKGLGDSSDDYNWYTKRLTLSAVYSSVVLYWLGDESEDGQATRDFIQRRIENVMQFEKFKSSVRSSPVGRILEAGPGRILDHLRPPGAVREDLPGWWPKRS</sequence>
<gene>
    <name evidence="8" type="ORF">GO499_00585</name>
</gene>
<evidence type="ECO:0000256" key="4">
    <source>
        <dbReference type="ARBA" id="ARBA00022946"/>
    </source>
</evidence>
<dbReference type="Proteomes" id="UP000464495">
    <property type="component" value="Chromosome"/>
</dbReference>
<evidence type="ECO:0000313" key="8">
    <source>
        <dbReference type="EMBL" id="QHQ33777.1"/>
    </source>
</evidence>
<dbReference type="NCBIfam" id="TIGR02396">
    <property type="entry name" value="diverge_rpsU"/>
    <property type="match status" value="1"/>
</dbReference>
<comment type="similarity">
    <text evidence="2">Belongs to the COQ9 family.</text>
</comment>
<evidence type="ECO:0000256" key="1">
    <source>
        <dbReference type="ARBA" id="ARBA00004749"/>
    </source>
</evidence>
<dbReference type="Pfam" id="PF08511">
    <property type="entry name" value="COQ9"/>
    <property type="match status" value="1"/>
</dbReference>
<keyword evidence="9" id="KW-1185">Reference proteome</keyword>